<dbReference type="EMBL" id="BGZK01001058">
    <property type="protein sequence ID" value="GBP69986.1"/>
    <property type="molecule type" value="Genomic_DNA"/>
</dbReference>
<dbReference type="PANTHER" id="PTHR22870">
    <property type="entry name" value="REGULATOR OF CHROMOSOME CONDENSATION"/>
    <property type="match status" value="1"/>
</dbReference>
<keyword evidence="5" id="KW-1185">Reference proteome</keyword>
<feature type="domain" description="RCC1-like" evidence="3">
    <location>
        <begin position="4"/>
        <end position="216"/>
    </location>
</feature>
<gene>
    <name evidence="4" type="primary">UVR8</name>
    <name evidence="4" type="ORF">EVAR_50755_1</name>
</gene>
<comment type="caution">
    <text evidence="4">The sequence shown here is derived from an EMBL/GenBank/DDBJ whole genome shotgun (WGS) entry which is preliminary data.</text>
</comment>
<dbReference type="PANTHER" id="PTHR22870:SF408">
    <property type="entry name" value="OS09G0560450 PROTEIN"/>
    <property type="match status" value="1"/>
</dbReference>
<dbReference type="InterPro" id="IPR058923">
    <property type="entry name" value="RCC1-like_dom"/>
</dbReference>
<dbReference type="Pfam" id="PF25390">
    <property type="entry name" value="WD40_RLD"/>
    <property type="match status" value="1"/>
</dbReference>
<dbReference type="Pfam" id="PF13540">
    <property type="entry name" value="RCC1_2"/>
    <property type="match status" value="1"/>
</dbReference>
<sequence>MSHLWSWGANSHGQLSQGLINEQIDQPTKIVQTFNIKKISCGGGHTLLIDVDGKIYSCGWNHKGQLASEVECCEFQRIWGLSGIKFINIATGWDFSCAVTDDKFLFVWGCNSHGQLGLPKDHFYENVKPVRLHVNACAVAMGLRHSVIINSKGEVWATGCGKYGQLGLGPEKLKTDRFEPVTKVKGISHIACGQNHTIAWSSQEKALYVWGDNRHRKRQPKDIALGSEHTICLATDNTFWAWGWNEHGNTGTGSDDAIFEPKLVQIELKTNVISQIYAGGGHNFIVIDETNVSPDEDIKQ</sequence>
<dbReference type="OrthoDB" id="10256179at2759"/>
<evidence type="ECO:0000313" key="4">
    <source>
        <dbReference type="EMBL" id="GBP69986.1"/>
    </source>
</evidence>
<feature type="repeat" description="RCC1" evidence="2">
    <location>
        <begin position="2"/>
        <end position="52"/>
    </location>
</feature>
<evidence type="ECO:0000256" key="1">
    <source>
        <dbReference type="ARBA" id="ARBA00022737"/>
    </source>
</evidence>
<organism evidence="4 5">
    <name type="scientific">Eumeta variegata</name>
    <name type="common">Bagworm moth</name>
    <name type="synonym">Eumeta japonica</name>
    <dbReference type="NCBI Taxonomy" id="151549"/>
    <lineage>
        <taxon>Eukaryota</taxon>
        <taxon>Metazoa</taxon>
        <taxon>Ecdysozoa</taxon>
        <taxon>Arthropoda</taxon>
        <taxon>Hexapoda</taxon>
        <taxon>Insecta</taxon>
        <taxon>Pterygota</taxon>
        <taxon>Neoptera</taxon>
        <taxon>Endopterygota</taxon>
        <taxon>Lepidoptera</taxon>
        <taxon>Glossata</taxon>
        <taxon>Ditrysia</taxon>
        <taxon>Tineoidea</taxon>
        <taxon>Psychidae</taxon>
        <taxon>Oiketicinae</taxon>
        <taxon>Eumeta</taxon>
    </lineage>
</organism>
<keyword evidence="4" id="KW-0675">Receptor</keyword>
<reference evidence="4 5" key="1">
    <citation type="journal article" date="2019" name="Commun. Biol.">
        <title>The bagworm genome reveals a unique fibroin gene that provides high tensile strength.</title>
        <authorList>
            <person name="Kono N."/>
            <person name="Nakamura H."/>
            <person name="Ohtoshi R."/>
            <person name="Tomita M."/>
            <person name="Numata K."/>
            <person name="Arakawa K."/>
        </authorList>
    </citation>
    <scope>NUCLEOTIDE SEQUENCE [LARGE SCALE GENOMIC DNA]</scope>
</reference>
<feature type="repeat" description="RCC1" evidence="2">
    <location>
        <begin position="103"/>
        <end position="152"/>
    </location>
</feature>
<dbReference type="SUPFAM" id="SSF50985">
    <property type="entry name" value="RCC1/BLIP-II"/>
    <property type="match status" value="1"/>
</dbReference>
<evidence type="ECO:0000313" key="5">
    <source>
        <dbReference type="Proteomes" id="UP000299102"/>
    </source>
</evidence>
<evidence type="ECO:0000256" key="2">
    <source>
        <dbReference type="PROSITE-ProRule" id="PRU00235"/>
    </source>
</evidence>
<dbReference type="Proteomes" id="UP000299102">
    <property type="component" value="Unassembled WGS sequence"/>
</dbReference>
<dbReference type="InterPro" id="IPR009091">
    <property type="entry name" value="RCC1/BLIP-II"/>
</dbReference>
<feature type="repeat" description="RCC1" evidence="2">
    <location>
        <begin position="237"/>
        <end position="289"/>
    </location>
</feature>
<accession>A0A4C1Y248</accession>
<dbReference type="PROSITE" id="PS50012">
    <property type="entry name" value="RCC1_3"/>
    <property type="match status" value="4"/>
</dbReference>
<feature type="repeat" description="RCC1" evidence="2">
    <location>
        <begin position="153"/>
        <end position="203"/>
    </location>
</feature>
<dbReference type="InterPro" id="IPR000408">
    <property type="entry name" value="Reg_chr_condens"/>
</dbReference>
<dbReference type="PROSITE" id="PS00626">
    <property type="entry name" value="RCC1_2"/>
    <property type="match status" value="1"/>
</dbReference>
<proteinExistence type="predicted"/>
<dbReference type="PRINTS" id="PR00633">
    <property type="entry name" value="RCCNDNSATION"/>
</dbReference>
<keyword evidence="1" id="KW-0677">Repeat</keyword>
<protein>
    <submittedName>
        <fullName evidence="4">Ultraviolet-B receptor UVR8</fullName>
    </submittedName>
</protein>
<dbReference type="STRING" id="151549.A0A4C1Y248"/>
<dbReference type="Gene3D" id="2.130.10.30">
    <property type="entry name" value="Regulator of chromosome condensation 1/beta-lactamase-inhibitor protein II"/>
    <property type="match status" value="2"/>
</dbReference>
<dbReference type="InterPro" id="IPR051210">
    <property type="entry name" value="Ub_ligase/GEF_domain"/>
</dbReference>
<name>A0A4C1Y248_EUMVA</name>
<evidence type="ECO:0000259" key="3">
    <source>
        <dbReference type="Pfam" id="PF25390"/>
    </source>
</evidence>
<dbReference type="AlphaFoldDB" id="A0A4C1Y248"/>